<dbReference type="AlphaFoldDB" id="L1J0M1"/>
<dbReference type="EnsemblProtists" id="EKX42078">
    <property type="protein sequence ID" value="EKX42078"/>
    <property type="gene ID" value="GUITHDRAFT_111930"/>
</dbReference>
<feature type="domain" description="Zn(2)-C6 fungal-type" evidence="6">
    <location>
        <begin position="230"/>
        <end position="259"/>
    </location>
</feature>
<evidence type="ECO:0000313" key="7">
    <source>
        <dbReference type="EMBL" id="EKX42078.1"/>
    </source>
</evidence>
<dbReference type="PANTHER" id="PTHR31069">
    <property type="entry name" value="OLEATE-ACTIVATED TRANSCRIPTION FACTOR 1-RELATED"/>
    <property type="match status" value="1"/>
</dbReference>
<reference evidence="7 9" key="1">
    <citation type="journal article" date="2012" name="Nature">
        <title>Algal genomes reveal evolutionary mosaicism and the fate of nucleomorphs.</title>
        <authorList>
            <consortium name="DOE Joint Genome Institute"/>
            <person name="Curtis B.A."/>
            <person name="Tanifuji G."/>
            <person name="Burki F."/>
            <person name="Gruber A."/>
            <person name="Irimia M."/>
            <person name="Maruyama S."/>
            <person name="Arias M.C."/>
            <person name="Ball S.G."/>
            <person name="Gile G.H."/>
            <person name="Hirakawa Y."/>
            <person name="Hopkins J.F."/>
            <person name="Kuo A."/>
            <person name="Rensing S.A."/>
            <person name="Schmutz J."/>
            <person name="Symeonidi A."/>
            <person name="Elias M."/>
            <person name="Eveleigh R.J."/>
            <person name="Herman E.K."/>
            <person name="Klute M.J."/>
            <person name="Nakayama T."/>
            <person name="Obornik M."/>
            <person name="Reyes-Prieto A."/>
            <person name="Armbrust E.V."/>
            <person name="Aves S.J."/>
            <person name="Beiko R.G."/>
            <person name="Coutinho P."/>
            <person name="Dacks J.B."/>
            <person name="Durnford D.G."/>
            <person name="Fast N.M."/>
            <person name="Green B.R."/>
            <person name="Grisdale C.J."/>
            <person name="Hempel F."/>
            <person name="Henrissat B."/>
            <person name="Hoppner M.P."/>
            <person name="Ishida K."/>
            <person name="Kim E."/>
            <person name="Koreny L."/>
            <person name="Kroth P.G."/>
            <person name="Liu Y."/>
            <person name="Malik S.B."/>
            <person name="Maier U.G."/>
            <person name="McRose D."/>
            <person name="Mock T."/>
            <person name="Neilson J.A."/>
            <person name="Onodera N.T."/>
            <person name="Poole A.M."/>
            <person name="Pritham E.J."/>
            <person name="Richards T.A."/>
            <person name="Rocap G."/>
            <person name="Roy S.W."/>
            <person name="Sarai C."/>
            <person name="Schaack S."/>
            <person name="Shirato S."/>
            <person name="Slamovits C.H."/>
            <person name="Spencer D.F."/>
            <person name="Suzuki S."/>
            <person name="Worden A.Z."/>
            <person name="Zauner S."/>
            <person name="Barry K."/>
            <person name="Bell C."/>
            <person name="Bharti A.K."/>
            <person name="Crow J.A."/>
            <person name="Grimwood J."/>
            <person name="Kramer R."/>
            <person name="Lindquist E."/>
            <person name="Lucas S."/>
            <person name="Salamov A."/>
            <person name="McFadden G.I."/>
            <person name="Lane C.E."/>
            <person name="Keeling P.J."/>
            <person name="Gray M.W."/>
            <person name="Grigoriev I.V."/>
            <person name="Archibald J.M."/>
        </authorList>
    </citation>
    <scope>NUCLEOTIDE SEQUENCE</scope>
    <source>
        <strain evidence="7 9">CCMP2712</strain>
    </source>
</reference>
<keyword evidence="3" id="KW-0804">Transcription</keyword>
<dbReference type="PaxDb" id="55529-EKX42078"/>
<feature type="region of interest" description="Disordered" evidence="5">
    <location>
        <begin position="1"/>
        <end position="38"/>
    </location>
</feature>
<dbReference type="InterPro" id="IPR001138">
    <property type="entry name" value="Zn2Cys6_DnaBD"/>
</dbReference>
<dbReference type="Pfam" id="PF00172">
    <property type="entry name" value="Zn_clus"/>
    <property type="match status" value="2"/>
</dbReference>
<dbReference type="HOGENOM" id="CLU_807637_0_0_1"/>
<dbReference type="GO" id="GO:0008270">
    <property type="term" value="F:zinc ion binding"/>
    <property type="evidence" value="ECO:0007669"/>
    <property type="project" value="InterPro"/>
</dbReference>
<reference evidence="9" key="2">
    <citation type="submission" date="2012-11" db="EMBL/GenBank/DDBJ databases">
        <authorList>
            <person name="Kuo A."/>
            <person name="Curtis B.A."/>
            <person name="Tanifuji G."/>
            <person name="Burki F."/>
            <person name="Gruber A."/>
            <person name="Irimia M."/>
            <person name="Maruyama S."/>
            <person name="Arias M.C."/>
            <person name="Ball S.G."/>
            <person name="Gile G.H."/>
            <person name="Hirakawa Y."/>
            <person name="Hopkins J.F."/>
            <person name="Rensing S.A."/>
            <person name="Schmutz J."/>
            <person name="Symeonidi A."/>
            <person name="Elias M."/>
            <person name="Eveleigh R.J."/>
            <person name="Herman E.K."/>
            <person name="Klute M.J."/>
            <person name="Nakayama T."/>
            <person name="Obornik M."/>
            <person name="Reyes-Prieto A."/>
            <person name="Armbrust E.V."/>
            <person name="Aves S.J."/>
            <person name="Beiko R.G."/>
            <person name="Coutinho P."/>
            <person name="Dacks J.B."/>
            <person name="Durnford D.G."/>
            <person name="Fast N.M."/>
            <person name="Green B.R."/>
            <person name="Grisdale C."/>
            <person name="Hempe F."/>
            <person name="Henrissat B."/>
            <person name="Hoppner M.P."/>
            <person name="Ishida K.-I."/>
            <person name="Kim E."/>
            <person name="Koreny L."/>
            <person name="Kroth P.G."/>
            <person name="Liu Y."/>
            <person name="Malik S.-B."/>
            <person name="Maier U.G."/>
            <person name="McRose D."/>
            <person name="Mock T."/>
            <person name="Neilson J.A."/>
            <person name="Onodera N.T."/>
            <person name="Poole A.M."/>
            <person name="Pritham E.J."/>
            <person name="Richards T.A."/>
            <person name="Rocap G."/>
            <person name="Roy S.W."/>
            <person name="Sarai C."/>
            <person name="Schaack S."/>
            <person name="Shirato S."/>
            <person name="Slamovits C.H."/>
            <person name="Spencer D.F."/>
            <person name="Suzuki S."/>
            <person name="Worden A.Z."/>
            <person name="Zauner S."/>
            <person name="Barry K."/>
            <person name="Bell C."/>
            <person name="Bharti A.K."/>
            <person name="Crow J.A."/>
            <person name="Grimwood J."/>
            <person name="Kramer R."/>
            <person name="Lindquist E."/>
            <person name="Lucas S."/>
            <person name="Salamov A."/>
            <person name="McFadden G.I."/>
            <person name="Lane C.E."/>
            <person name="Keeling P.J."/>
            <person name="Gray M.W."/>
            <person name="Grigoriev I.V."/>
            <person name="Archibald J.M."/>
        </authorList>
    </citation>
    <scope>NUCLEOTIDE SEQUENCE</scope>
    <source>
        <strain evidence="9">CCMP2712</strain>
    </source>
</reference>
<dbReference type="Gene3D" id="4.10.240.10">
    <property type="entry name" value="Zn(2)-C6 fungal-type DNA-binding domain"/>
    <property type="match status" value="2"/>
</dbReference>
<reference evidence="8" key="3">
    <citation type="submission" date="2016-03" db="UniProtKB">
        <authorList>
            <consortium name="EnsemblProtists"/>
        </authorList>
    </citation>
    <scope>IDENTIFICATION</scope>
</reference>
<dbReference type="InterPro" id="IPR036864">
    <property type="entry name" value="Zn2-C6_fun-type_DNA-bd_sf"/>
</dbReference>
<organism evidence="7">
    <name type="scientific">Guillardia theta (strain CCMP2712)</name>
    <name type="common">Cryptophyte</name>
    <dbReference type="NCBI Taxonomy" id="905079"/>
    <lineage>
        <taxon>Eukaryota</taxon>
        <taxon>Cryptophyceae</taxon>
        <taxon>Pyrenomonadales</taxon>
        <taxon>Geminigeraceae</taxon>
        <taxon>Guillardia</taxon>
    </lineage>
</organism>
<feature type="region of interest" description="Disordered" evidence="5">
    <location>
        <begin position="66"/>
        <end position="86"/>
    </location>
</feature>
<dbReference type="GO" id="GO:0000981">
    <property type="term" value="F:DNA-binding transcription factor activity, RNA polymerase II-specific"/>
    <property type="evidence" value="ECO:0007669"/>
    <property type="project" value="InterPro"/>
</dbReference>
<evidence type="ECO:0000256" key="5">
    <source>
        <dbReference type="SAM" id="MobiDB-lite"/>
    </source>
</evidence>
<evidence type="ECO:0000313" key="8">
    <source>
        <dbReference type="EnsemblProtists" id="EKX42078"/>
    </source>
</evidence>
<evidence type="ECO:0000259" key="6">
    <source>
        <dbReference type="PROSITE" id="PS50048"/>
    </source>
</evidence>
<dbReference type="CDD" id="cd00067">
    <property type="entry name" value="GAL4"/>
    <property type="match status" value="2"/>
</dbReference>
<feature type="region of interest" description="Disordered" evidence="5">
    <location>
        <begin position="309"/>
        <end position="344"/>
    </location>
</feature>
<evidence type="ECO:0000256" key="4">
    <source>
        <dbReference type="ARBA" id="ARBA00023242"/>
    </source>
</evidence>
<sequence>MAAPDEEQRKRMVRGMQAMGSWNSFSSEEDDDERRNSGLWAGGIYCENGLQQSLAMHQQSMQGGFGFGGASGSQQTIGTSNTANGLAPNFAGGQNGEGSLNFDYNPADASSGEEDVKILARQFQSTGPFGTHNSEDEDITGFGMRAPNAPGSNSGVMLQGPMSPEGIPYLFPEGESKFNVANPQHMSMDDALPYVMCFPEDVESFVSSEDSSYFNSDEEQPQTEKRVRQACQACKQKKAKCDDDTPCARCIADHQECVREVNLPYRRMRQKRREQTKLACKPCRRRKLKCEENRPCWRCLRDGQECIDDKRNRDKKSGSSDESVEGSSHEAASPHAIPGLQIED</sequence>
<evidence type="ECO:0000313" key="9">
    <source>
        <dbReference type="Proteomes" id="UP000011087"/>
    </source>
</evidence>
<dbReference type="SUPFAM" id="SSF57701">
    <property type="entry name" value="Zn2/Cys6 DNA-binding domain"/>
    <property type="match status" value="2"/>
</dbReference>
<dbReference type="GO" id="GO:0003677">
    <property type="term" value="F:DNA binding"/>
    <property type="evidence" value="ECO:0007669"/>
    <property type="project" value="UniProtKB-KW"/>
</dbReference>
<feature type="domain" description="Zn(2)-C6 fungal-type" evidence="6">
    <location>
        <begin position="279"/>
        <end position="306"/>
    </location>
</feature>
<dbReference type="GeneID" id="17298717"/>
<dbReference type="EMBL" id="JH993019">
    <property type="protein sequence ID" value="EKX42078.1"/>
    <property type="molecule type" value="Genomic_DNA"/>
</dbReference>
<keyword evidence="1" id="KW-0805">Transcription regulation</keyword>
<protein>
    <recommendedName>
        <fullName evidence="6">Zn(2)-C6 fungal-type domain-containing protein</fullName>
    </recommendedName>
</protein>
<evidence type="ECO:0000256" key="3">
    <source>
        <dbReference type="ARBA" id="ARBA00023163"/>
    </source>
</evidence>
<name>L1J0M1_GUITC</name>
<dbReference type="OrthoDB" id="5575144at2759"/>
<keyword evidence="2" id="KW-0238">DNA-binding</keyword>
<keyword evidence="4" id="KW-0539">Nucleus</keyword>
<dbReference type="PROSITE" id="PS00463">
    <property type="entry name" value="ZN2_CY6_FUNGAL_1"/>
    <property type="match status" value="1"/>
</dbReference>
<evidence type="ECO:0000256" key="1">
    <source>
        <dbReference type="ARBA" id="ARBA00023015"/>
    </source>
</evidence>
<dbReference type="PANTHER" id="PTHR31069:SF32">
    <property type="entry name" value="ARGININE METABOLISM REGULATION PROTEIN II"/>
    <property type="match status" value="1"/>
</dbReference>
<dbReference type="RefSeq" id="XP_005829058.1">
    <property type="nucleotide sequence ID" value="XM_005829001.1"/>
</dbReference>
<gene>
    <name evidence="7" type="ORF">GUITHDRAFT_111930</name>
</gene>
<proteinExistence type="predicted"/>
<dbReference type="SMART" id="SM00066">
    <property type="entry name" value="GAL4"/>
    <property type="match status" value="2"/>
</dbReference>
<feature type="compositionally biased region" description="Basic and acidic residues" evidence="5">
    <location>
        <begin position="309"/>
        <end position="319"/>
    </location>
</feature>
<dbReference type="InterPro" id="IPR050675">
    <property type="entry name" value="OAF3"/>
</dbReference>
<dbReference type="PROSITE" id="PS50048">
    <property type="entry name" value="ZN2_CY6_FUNGAL_2"/>
    <property type="match status" value="2"/>
</dbReference>
<accession>L1J0M1</accession>
<feature type="compositionally biased region" description="Basic and acidic residues" evidence="5">
    <location>
        <begin position="1"/>
        <end position="10"/>
    </location>
</feature>
<dbReference type="Proteomes" id="UP000011087">
    <property type="component" value="Unassembled WGS sequence"/>
</dbReference>
<evidence type="ECO:0000256" key="2">
    <source>
        <dbReference type="ARBA" id="ARBA00023125"/>
    </source>
</evidence>
<dbReference type="KEGG" id="gtt:GUITHDRAFT_111930"/>
<keyword evidence="9" id="KW-1185">Reference proteome</keyword>